<dbReference type="InterPro" id="IPR043519">
    <property type="entry name" value="NT_sf"/>
</dbReference>
<dbReference type="InterPro" id="IPR052930">
    <property type="entry name" value="TA_antitoxin_MntA"/>
</dbReference>
<proteinExistence type="predicted"/>
<dbReference type="SUPFAM" id="SSF81301">
    <property type="entry name" value="Nucleotidyltransferase"/>
    <property type="match status" value="1"/>
</dbReference>
<dbReference type="InterPro" id="IPR041633">
    <property type="entry name" value="Polbeta"/>
</dbReference>
<gene>
    <name evidence="2" type="ORF">KBTEX_03286</name>
</gene>
<dbReference type="Gene3D" id="3.30.460.10">
    <property type="entry name" value="Beta Polymerase, domain 2"/>
    <property type="match status" value="1"/>
</dbReference>
<dbReference type="CDD" id="cd05403">
    <property type="entry name" value="NT_KNTase_like"/>
    <property type="match status" value="1"/>
</dbReference>
<reference evidence="2" key="1">
    <citation type="submission" date="2019-06" db="EMBL/GenBank/DDBJ databases">
        <authorList>
            <person name="Murdoch R.W."/>
            <person name="Fathepure B."/>
        </authorList>
    </citation>
    <scope>NUCLEOTIDE SEQUENCE</scope>
</reference>
<dbReference type="NCBIfam" id="NF047752">
    <property type="entry name" value="MntA_antitoxin"/>
    <property type="match status" value="1"/>
</dbReference>
<dbReference type="Pfam" id="PF18765">
    <property type="entry name" value="Polbeta"/>
    <property type="match status" value="1"/>
</dbReference>
<evidence type="ECO:0000259" key="1">
    <source>
        <dbReference type="Pfam" id="PF18765"/>
    </source>
</evidence>
<accession>A0A5B8RFY8</accession>
<evidence type="ECO:0000313" key="2">
    <source>
        <dbReference type="EMBL" id="QEA06943.1"/>
    </source>
</evidence>
<organism evidence="2">
    <name type="scientific">uncultured organism</name>
    <dbReference type="NCBI Taxonomy" id="155900"/>
    <lineage>
        <taxon>unclassified sequences</taxon>
        <taxon>environmental samples</taxon>
    </lineage>
</organism>
<name>A0A5B8RFY8_9ZZZZ</name>
<dbReference type="EMBL" id="MN079186">
    <property type="protein sequence ID" value="QEA06943.1"/>
    <property type="molecule type" value="Genomic_DNA"/>
</dbReference>
<dbReference type="PANTHER" id="PTHR43852">
    <property type="entry name" value="NUCLEOTIDYLTRANSFERASE"/>
    <property type="match status" value="1"/>
</dbReference>
<dbReference type="AlphaFoldDB" id="A0A5B8RFY8"/>
<feature type="domain" description="Polymerase beta nucleotidyltransferase" evidence="1">
    <location>
        <begin position="14"/>
        <end position="97"/>
    </location>
</feature>
<dbReference type="PANTHER" id="PTHR43852:SF3">
    <property type="entry name" value="NUCLEOTIDYLTRANSFERASE"/>
    <property type="match status" value="1"/>
</dbReference>
<sequence>MKETIREAVARTGAPVACVYLFGSRARGCPREGSDVDVAVLLQPDQSRPAGLLGPLQRIRGALERALERDVDLVDIRDAPPDLVHRILRDGILVMDEAPELRAAFEVAARNAYFDVLPYIREYRRGRVA</sequence>
<protein>
    <recommendedName>
        <fullName evidence="1">Polymerase beta nucleotidyltransferase domain-containing protein</fullName>
    </recommendedName>
</protein>